<accession>A0AAD5B9F8</accession>
<feature type="domain" description="MI" evidence="5">
    <location>
        <begin position="807"/>
        <end position="941"/>
    </location>
</feature>
<comment type="caution">
    <text evidence="6">The sequence shown here is derived from an EMBL/GenBank/DDBJ whole genome shotgun (WGS) entry which is preliminary data.</text>
</comment>
<comment type="similarity">
    <text evidence="2">Belongs to the CWC22 family.</text>
</comment>
<dbReference type="Proteomes" id="UP001204833">
    <property type="component" value="Unassembled WGS sequence"/>
</dbReference>
<feature type="compositionally biased region" description="Acidic residues" evidence="4">
    <location>
        <begin position="151"/>
        <end position="167"/>
    </location>
</feature>
<protein>
    <submittedName>
        <fullName evidence="6">SGD1</fullName>
    </submittedName>
</protein>
<feature type="compositionally biased region" description="Acidic residues" evidence="4">
    <location>
        <begin position="195"/>
        <end position="206"/>
    </location>
</feature>
<dbReference type="SUPFAM" id="SSF48371">
    <property type="entry name" value="ARM repeat"/>
    <property type="match status" value="1"/>
</dbReference>
<comment type="subcellular location">
    <subcellularLocation>
        <location evidence="1">Nucleus</location>
        <location evidence="1">Nucleolus</location>
    </subcellularLocation>
</comment>
<dbReference type="SMART" id="SM00544">
    <property type="entry name" value="MA3"/>
    <property type="match status" value="1"/>
</dbReference>
<feature type="compositionally biased region" description="Polar residues" evidence="4">
    <location>
        <begin position="477"/>
        <end position="488"/>
    </location>
</feature>
<proteinExistence type="inferred from homology"/>
<evidence type="ECO:0000313" key="7">
    <source>
        <dbReference type="Proteomes" id="UP001204833"/>
    </source>
</evidence>
<dbReference type="PANTHER" id="PTHR18034">
    <property type="entry name" value="CELL CYCLE CONTROL PROTEIN CWF22-RELATED"/>
    <property type="match status" value="1"/>
</dbReference>
<sequence length="1054" mass="119141">MARHRNGDSSSTIQLPAQILEQINDKQSRGEYDANDTRYGTPTTNGSKKRKSSKVLSRKEKRKQERALKKQKSNPHVKKVASSTKADNFKVGKTRGSIESASQHPTSKSEDVMEKLRKLKEQKSATPVAKSRVLGEDDLDDDSVSGLSNSQEDEQFSEDEGDQDTDPLEALRLLKEKNRNNGAKQKSEIRIVKEDDLDDDDDDDENLSISDSSQVEEDPMEALRRLKEKKSNGTPKSNGEVRIVKEDDLEDDSISESEQSYSSEDDSEFGGFDDASDDELDYKKDKKPILKKSKDQYAKPNDLVSGRDDDEIEYYAKKLGLKDGKKSKLSKTDENDIIGGLLDGLDLDFADELSAAHKESFSDSETESAQSSNYKESTKYVAPPTSAISQRDEDDLDYYAKKLGIKKTDNLPDADDDDLGHLLDGLDFIDQEEANESSDISEGELEDGQSDYFSSEEEEEEEERIRENPYVAPGADTQDQSGTSLSSEQRYIPPALRKKMAMEAENGDSEEVLSLRKAIKGPMNKLSEANISSIVNEVQNLFMSHPRQVVNEQLTNIIIDGVIQQGRLLDTFVYLHACLVAAIYRLQGVEFGAHFIQTLVEKFEQFNQKNNKKTEASNLISLLSSVYLFHLLSSKVLYDLVRELITNLNENNADLLLRLIRSSGNQMRTDDPSSLKDIIILLNEKYAKLSTDCKTSRIQFLIDTISALKNNKMKVLNEGNHQLSIRLKKFLGSINNNKGGDPIQVSLDDIHNVNTRGKWWLVGSAWKGNDELSKPSADSNELEVNDILDAAEPNWLELAKAQRMNTDIRRAVFISIMSATDFVDARTKLDKLALKRAQEREIPKVLIHCTTIEPSWNPYYAVLANNLCDTHSFRKTFQFMLWDLIKELDGGDYDDEEVNVLGINDDDEETKLKKILNLGRFYGYLLAEDSLPLHSLKTINFLTSSADTTLFIEVLLVTFLDHIGKKARKNQLGAGVVVDKYSRNDNLFDDRVLVERVIKAKDQITLLRGLQYFLQEKIKDSDFVTKEKQRIRVDWGVDAMFDVIDELLKEAEEY</sequence>
<feature type="compositionally biased region" description="Basic and acidic residues" evidence="4">
    <location>
        <begin position="172"/>
        <end position="194"/>
    </location>
</feature>
<dbReference type="InterPro" id="IPR003891">
    <property type="entry name" value="Initiation_fac_eIF4g_MI"/>
</dbReference>
<dbReference type="PROSITE" id="PS51366">
    <property type="entry name" value="MI"/>
    <property type="match status" value="1"/>
</dbReference>
<dbReference type="GO" id="GO:0042274">
    <property type="term" value="P:ribosomal small subunit biogenesis"/>
    <property type="evidence" value="ECO:0007669"/>
    <property type="project" value="TreeGrafter"/>
</dbReference>
<evidence type="ECO:0000256" key="4">
    <source>
        <dbReference type="SAM" id="MobiDB-lite"/>
    </source>
</evidence>
<evidence type="ECO:0000313" key="6">
    <source>
        <dbReference type="EMBL" id="KAI5948825.1"/>
    </source>
</evidence>
<evidence type="ECO:0000259" key="5">
    <source>
        <dbReference type="PROSITE" id="PS51366"/>
    </source>
</evidence>
<dbReference type="InterPro" id="IPR050781">
    <property type="entry name" value="CWC22_splicing_factor"/>
</dbReference>
<dbReference type="Gene3D" id="1.25.40.180">
    <property type="match status" value="1"/>
</dbReference>
<dbReference type="GO" id="GO:0005730">
    <property type="term" value="C:nucleolus"/>
    <property type="evidence" value="ECO:0007669"/>
    <property type="project" value="UniProtKB-SubCell"/>
</dbReference>
<organism evidence="6 7">
    <name type="scientific">Candida theae</name>
    <dbReference type="NCBI Taxonomy" id="1198502"/>
    <lineage>
        <taxon>Eukaryota</taxon>
        <taxon>Fungi</taxon>
        <taxon>Dikarya</taxon>
        <taxon>Ascomycota</taxon>
        <taxon>Saccharomycotina</taxon>
        <taxon>Pichiomycetes</taxon>
        <taxon>Debaryomycetaceae</taxon>
        <taxon>Candida/Lodderomyces clade</taxon>
        <taxon>Candida</taxon>
    </lineage>
</organism>
<dbReference type="InterPro" id="IPR003890">
    <property type="entry name" value="MIF4G-like_typ-3"/>
</dbReference>
<feature type="compositionally biased region" description="Basic and acidic residues" evidence="4">
    <location>
        <begin position="23"/>
        <end position="36"/>
    </location>
</feature>
<feature type="compositionally biased region" description="Basic and acidic residues" evidence="4">
    <location>
        <begin position="107"/>
        <end position="123"/>
    </location>
</feature>
<feature type="compositionally biased region" description="Basic and acidic residues" evidence="4">
    <location>
        <begin position="281"/>
        <end position="297"/>
    </location>
</feature>
<dbReference type="Pfam" id="PF02847">
    <property type="entry name" value="MA3"/>
    <property type="match status" value="1"/>
</dbReference>
<evidence type="ECO:0000256" key="3">
    <source>
        <dbReference type="ARBA" id="ARBA00023242"/>
    </source>
</evidence>
<keyword evidence="3" id="KW-0539">Nucleus</keyword>
<dbReference type="PANTHER" id="PTHR18034:SF4">
    <property type="entry name" value="NUCLEOLAR MIF4G DOMAIN-CONTAINING PROTEIN 1"/>
    <property type="match status" value="1"/>
</dbReference>
<dbReference type="EMBL" id="JAIHNG010000177">
    <property type="protein sequence ID" value="KAI5948825.1"/>
    <property type="molecule type" value="Genomic_DNA"/>
</dbReference>
<dbReference type="GO" id="GO:0003723">
    <property type="term" value="F:RNA binding"/>
    <property type="evidence" value="ECO:0007669"/>
    <property type="project" value="InterPro"/>
</dbReference>
<feature type="compositionally biased region" description="Basic and acidic residues" evidence="4">
    <location>
        <begin position="221"/>
        <end position="231"/>
    </location>
</feature>
<reference evidence="6 7" key="1">
    <citation type="journal article" date="2022" name="DNA Res.">
        <title>Genome analysis of five recently described species of the CUG-Ser clade uncovers Candida theae as a new hybrid lineage with pathogenic potential in the Candida parapsilosis species complex.</title>
        <authorList>
            <person name="Mixao V."/>
            <person name="Del Olmo V."/>
            <person name="Hegedusova E."/>
            <person name="Saus E."/>
            <person name="Pryszcz L."/>
            <person name="Cillingova A."/>
            <person name="Nosek J."/>
            <person name="Gabaldon T."/>
        </authorList>
    </citation>
    <scope>NUCLEOTIDE SEQUENCE [LARGE SCALE GENOMIC DNA]</scope>
    <source>
        <strain evidence="6 7">CBS 12239</strain>
    </source>
</reference>
<keyword evidence="7" id="KW-1185">Reference proteome</keyword>
<feature type="region of interest" description="Disordered" evidence="4">
    <location>
        <begin position="1"/>
        <end position="310"/>
    </location>
</feature>
<feature type="compositionally biased region" description="Acidic residues" evidence="4">
    <location>
        <begin position="427"/>
        <end position="462"/>
    </location>
</feature>
<evidence type="ECO:0000256" key="2">
    <source>
        <dbReference type="ARBA" id="ARBA00006856"/>
    </source>
</evidence>
<feature type="region of interest" description="Disordered" evidence="4">
    <location>
        <begin position="357"/>
        <end position="488"/>
    </location>
</feature>
<dbReference type="AlphaFoldDB" id="A0AAD5B9F8"/>
<evidence type="ECO:0000256" key="1">
    <source>
        <dbReference type="ARBA" id="ARBA00004604"/>
    </source>
</evidence>
<gene>
    <name evidence="6" type="ORF">KGF57_005223</name>
</gene>
<feature type="compositionally biased region" description="Basic residues" evidence="4">
    <location>
        <begin position="69"/>
        <end position="79"/>
    </location>
</feature>
<dbReference type="GeneID" id="76153267"/>
<dbReference type="RefSeq" id="XP_051606335.1">
    <property type="nucleotide sequence ID" value="XM_051754817.1"/>
</dbReference>
<dbReference type="InterPro" id="IPR016024">
    <property type="entry name" value="ARM-type_fold"/>
</dbReference>
<name>A0AAD5B9F8_9ASCO</name>
<feature type="compositionally biased region" description="Polar residues" evidence="4">
    <location>
        <begin position="97"/>
        <end position="106"/>
    </location>
</feature>
<dbReference type="Pfam" id="PF02854">
    <property type="entry name" value="MIF4G"/>
    <property type="match status" value="1"/>
</dbReference>
<dbReference type="SMART" id="SM00543">
    <property type="entry name" value="MIF4G"/>
    <property type="match status" value="1"/>
</dbReference>